<feature type="region of interest" description="Disordered" evidence="6">
    <location>
        <begin position="274"/>
        <end position="309"/>
    </location>
</feature>
<dbReference type="HOGENOM" id="CLU_015069_8_2_1"/>
<organism evidence="9">
    <name type="scientific">Brachypodium distachyon</name>
    <name type="common">Purple false brome</name>
    <name type="synonym">Trachynia distachya</name>
    <dbReference type="NCBI Taxonomy" id="15368"/>
    <lineage>
        <taxon>Eukaryota</taxon>
        <taxon>Viridiplantae</taxon>
        <taxon>Streptophyta</taxon>
        <taxon>Embryophyta</taxon>
        <taxon>Tracheophyta</taxon>
        <taxon>Spermatophyta</taxon>
        <taxon>Magnoliopsida</taxon>
        <taxon>Liliopsida</taxon>
        <taxon>Poales</taxon>
        <taxon>Poaceae</taxon>
        <taxon>BOP clade</taxon>
        <taxon>Pooideae</taxon>
        <taxon>Stipodae</taxon>
        <taxon>Brachypodieae</taxon>
        <taxon>Brachypodium</taxon>
    </lineage>
</organism>
<feature type="region of interest" description="Disordered" evidence="6">
    <location>
        <begin position="125"/>
        <end position="221"/>
    </location>
</feature>
<keyword evidence="4" id="KW-0804">Transcription</keyword>
<reference evidence="8" key="2">
    <citation type="submission" date="2017-06" db="EMBL/GenBank/DDBJ databases">
        <title>WGS assembly of Brachypodium distachyon.</title>
        <authorList>
            <consortium name="The International Brachypodium Initiative"/>
            <person name="Lucas S."/>
            <person name="Harmon-Smith M."/>
            <person name="Lail K."/>
            <person name="Tice H."/>
            <person name="Grimwood J."/>
            <person name="Bruce D."/>
            <person name="Barry K."/>
            <person name="Shu S."/>
            <person name="Lindquist E."/>
            <person name="Wang M."/>
            <person name="Pitluck S."/>
            <person name="Vogel J.P."/>
            <person name="Garvin D.F."/>
            <person name="Mockler T.C."/>
            <person name="Schmutz J."/>
            <person name="Rokhsar D."/>
            <person name="Bevan M.W."/>
        </authorList>
    </citation>
    <scope>NUCLEOTIDE SEQUENCE</scope>
    <source>
        <strain evidence="8">Bd21</strain>
    </source>
</reference>
<dbReference type="EnsemblPlants" id="KQK14140">
    <property type="protein sequence ID" value="KQK14140"/>
    <property type="gene ID" value="BRADI_1g14510v3"/>
</dbReference>
<evidence type="ECO:0000256" key="6">
    <source>
        <dbReference type="SAM" id="MobiDB-lite"/>
    </source>
</evidence>
<evidence type="ECO:0000313" key="10">
    <source>
        <dbReference type="Proteomes" id="UP000008810"/>
    </source>
</evidence>
<dbReference type="SMART" id="SM01019">
    <property type="entry name" value="B3"/>
    <property type="match status" value="3"/>
</dbReference>
<dbReference type="InterPro" id="IPR015300">
    <property type="entry name" value="DNA-bd_pseudobarrel_sf"/>
</dbReference>
<feature type="domain" description="TF-B3" evidence="7">
    <location>
        <begin position="349"/>
        <end position="444"/>
    </location>
</feature>
<dbReference type="RefSeq" id="XP_014752324.1">
    <property type="nucleotide sequence ID" value="XM_014896838.2"/>
</dbReference>
<evidence type="ECO:0000313" key="9">
    <source>
        <dbReference type="EnsemblPlants" id="KQK14140"/>
    </source>
</evidence>
<feature type="compositionally biased region" description="Basic and acidic residues" evidence="6">
    <location>
        <begin position="132"/>
        <end position="141"/>
    </location>
</feature>
<dbReference type="PANTHER" id="PTHR31391">
    <property type="entry name" value="B3 DOMAIN-CONTAINING PROTEIN OS11G0197600-RELATED"/>
    <property type="match status" value="1"/>
</dbReference>
<dbReference type="AlphaFoldDB" id="I1GQ92"/>
<dbReference type="SUPFAM" id="SSF101936">
    <property type="entry name" value="DNA-binding pseudobarrel domain"/>
    <property type="match status" value="3"/>
</dbReference>
<dbReference type="Proteomes" id="UP000008810">
    <property type="component" value="Chromosome 1"/>
</dbReference>
<evidence type="ECO:0000256" key="2">
    <source>
        <dbReference type="ARBA" id="ARBA00023015"/>
    </source>
</evidence>
<dbReference type="ExpressionAtlas" id="I1GQ92">
    <property type="expression patterns" value="baseline and differential"/>
</dbReference>
<dbReference type="InterPro" id="IPR003340">
    <property type="entry name" value="B3_DNA-bd"/>
</dbReference>
<dbReference type="RefSeq" id="XP_014752323.1">
    <property type="nucleotide sequence ID" value="XM_014896837.2"/>
</dbReference>
<dbReference type="eggNOG" id="ENOG502RRP7">
    <property type="taxonomic scope" value="Eukaryota"/>
</dbReference>
<keyword evidence="10" id="KW-1185">Reference proteome</keyword>
<comment type="subcellular location">
    <subcellularLocation>
        <location evidence="1">Nucleus</location>
    </subcellularLocation>
</comment>
<feature type="compositionally biased region" description="Polar residues" evidence="6">
    <location>
        <begin position="142"/>
        <end position="190"/>
    </location>
</feature>
<feature type="compositionally biased region" description="Polar residues" evidence="6">
    <location>
        <begin position="284"/>
        <end position="302"/>
    </location>
</feature>
<dbReference type="CDD" id="cd10017">
    <property type="entry name" value="B3_DNA"/>
    <property type="match status" value="3"/>
</dbReference>
<dbReference type="RefSeq" id="XP_014752322.1">
    <property type="nucleotide sequence ID" value="XM_014896836.2"/>
</dbReference>
<dbReference type="RefSeq" id="XP_014752321.1">
    <property type="nucleotide sequence ID" value="XM_014896835.2"/>
</dbReference>
<dbReference type="Gene3D" id="2.40.330.10">
    <property type="entry name" value="DNA-binding pseudobarrel domain"/>
    <property type="match status" value="3"/>
</dbReference>
<gene>
    <name evidence="9" type="primary">LOC100835892</name>
    <name evidence="8" type="ORF">BRADI_1g14510v3</name>
</gene>
<dbReference type="GO" id="GO:0005634">
    <property type="term" value="C:nucleus"/>
    <property type="evidence" value="ECO:0007669"/>
    <property type="project" value="UniProtKB-SubCell"/>
</dbReference>
<accession>I1GQ92</accession>
<name>I1GQ92_BRADI</name>
<feature type="domain" description="TF-B3" evidence="7">
    <location>
        <begin position="560"/>
        <end position="655"/>
    </location>
</feature>
<keyword evidence="3" id="KW-0238">DNA-binding</keyword>
<reference evidence="9" key="3">
    <citation type="submission" date="2018-08" db="UniProtKB">
        <authorList>
            <consortium name="EnsemblPlants"/>
        </authorList>
    </citation>
    <scope>IDENTIFICATION</scope>
    <source>
        <strain evidence="9">cv. Bd21</strain>
    </source>
</reference>
<dbReference type="PROSITE" id="PS50863">
    <property type="entry name" value="B3"/>
    <property type="match status" value="3"/>
</dbReference>
<evidence type="ECO:0000256" key="3">
    <source>
        <dbReference type="ARBA" id="ARBA00023125"/>
    </source>
</evidence>
<sequence>MCCERCKRRDERDYCSLDDREKYFLIFMEDGCAHEMIVPNEFVRRFSGEIPGEIELETRNGQTYTVGVSKYPDKLVLTAGWGAFVKTYDLQIGDSVVFRYDGDSQFNVIVFDRFGREKASSVVAVADNDPLSPHEQEKNRVSTESLNRSHSYPQRMEVQSPTENVNRSQGHPQAMQMPSPTENVNLSQEHPQPMQMPPPTENMDRSQRHPQPMHMQSPTGNVDGFVGLSRHMEVQSPTENVNSFVGHSEPTQMQPPTDTMNHCSYHPQTVQMQLSCSHTERQSKLQNDYSNQGNKTATSPSGDSLPPEDDIEVCEEPRYMLGRKNRLSSAQVKEVDEMVQHIHHENPIFVAVMSKCNVTGSFHLSVSKQYVKRYMGNKVRCICLQRCGKKWEVHFGGRPGEKRIVAGWRKFVKDNDLEIGDICIFELLKNYMMCTIEVHIIHIKDLDSSSQNGCNKVKRSSKIVACSHSRPELVPTQTMKHSMVRPQSTQTQSPPIKRKMPLQRVKTLGRERDSLFSEDSNGDVDTLTDYIAVHKKRLTPIQKREVKKMVQSIDSEIPIFVVVMHKTNVTRRFTLSISKKYAEKYLGGEVQRIWLERLGERCQVNLGRRPQDTRVVGGWAKFVRDHEVEVGDICLFELLKNRVSCTMKVHIIRAKNVS</sequence>
<proteinExistence type="predicted"/>
<dbReference type="GeneID" id="100835892"/>
<evidence type="ECO:0000256" key="5">
    <source>
        <dbReference type="ARBA" id="ARBA00023242"/>
    </source>
</evidence>
<keyword evidence="5" id="KW-0539">Nucleus</keyword>
<reference evidence="8 9" key="1">
    <citation type="journal article" date="2010" name="Nature">
        <title>Genome sequencing and analysis of the model grass Brachypodium distachyon.</title>
        <authorList>
            <consortium name="International Brachypodium Initiative"/>
        </authorList>
    </citation>
    <scope>NUCLEOTIDE SEQUENCE [LARGE SCALE GENOMIC DNA]</scope>
    <source>
        <strain evidence="8">Bd21</strain>
        <strain evidence="9">cv. Bd21</strain>
    </source>
</reference>
<evidence type="ECO:0000259" key="7">
    <source>
        <dbReference type="PROSITE" id="PS50863"/>
    </source>
</evidence>
<dbReference type="KEGG" id="bdi:100835892"/>
<dbReference type="EMBL" id="CM000880">
    <property type="protein sequence ID" value="KQK14140.1"/>
    <property type="molecule type" value="Genomic_DNA"/>
</dbReference>
<evidence type="ECO:0000313" key="8">
    <source>
        <dbReference type="EMBL" id="KQK14140.1"/>
    </source>
</evidence>
<protein>
    <recommendedName>
        <fullName evidence="7">TF-B3 domain-containing protein</fullName>
    </recommendedName>
</protein>
<dbReference type="PANTHER" id="PTHR31391:SF132">
    <property type="entry name" value="TF-B3 DOMAIN-CONTAINING PROTEIN"/>
    <property type="match status" value="1"/>
</dbReference>
<dbReference type="OrthoDB" id="660291at2759"/>
<keyword evidence="2" id="KW-0805">Transcription regulation</keyword>
<evidence type="ECO:0000256" key="1">
    <source>
        <dbReference type="ARBA" id="ARBA00004123"/>
    </source>
</evidence>
<dbReference type="Pfam" id="PF02362">
    <property type="entry name" value="B3"/>
    <property type="match status" value="3"/>
</dbReference>
<evidence type="ECO:0000256" key="4">
    <source>
        <dbReference type="ARBA" id="ARBA00023163"/>
    </source>
</evidence>
<feature type="domain" description="TF-B3" evidence="7">
    <location>
        <begin position="21"/>
        <end position="114"/>
    </location>
</feature>
<dbReference type="InterPro" id="IPR044837">
    <property type="entry name" value="REM16-like"/>
</dbReference>
<dbReference type="OMA" id="EKMGCER"/>
<dbReference type="GO" id="GO:0003677">
    <property type="term" value="F:DNA binding"/>
    <property type="evidence" value="ECO:0007669"/>
    <property type="project" value="UniProtKB-KW"/>
</dbReference>
<dbReference type="Gramene" id="KQK14140">
    <property type="protein sequence ID" value="KQK14140"/>
    <property type="gene ID" value="BRADI_1g14510v3"/>
</dbReference>